<keyword evidence="3 7" id="KW-0812">Transmembrane</keyword>
<dbReference type="PANTHER" id="PTHR21236:SF2">
    <property type="entry name" value="PROTEIN YIPF"/>
    <property type="match status" value="1"/>
</dbReference>
<feature type="transmembrane region" description="Helical" evidence="7">
    <location>
        <begin position="129"/>
        <end position="147"/>
    </location>
</feature>
<protein>
    <submittedName>
        <fullName evidence="8">Uncharacterized protein</fullName>
    </submittedName>
</protein>
<evidence type="ECO:0000256" key="5">
    <source>
        <dbReference type="ARBA" id="ARBA00023136"/>
    </source>
</evidence>
<sequence length="767" mass="84400">MAGYGYPPQGQDQYGAQNLNFYPSSYSQQPVSGQSTPFQAYGGGSQSNAFGNQGFSGAGFGQPGVSGRMGEAGGLRTGWLAAFGTEGYDGEPPLIEELGINFMHIRLKTLTVLNPLARIDQHIMDDSDLAGPILFFLAFGFFLLFSGKLHFGYIYGLALLGTVIIHTILSLMSPPLSAAEVAQAQDAHTPAGSRHFSSSLTVARSASVLGYCLLPLVITSLIGIAVPMDSPFGYILTAAAISWWKIKMAEIRLYRTRRPRERAIIRSCLMDWTDWTKHGDGTGQASAGIPPIDGSPLMADASPTPPQAQTSFQFIDVTQNESAEQRSRKRTIARSHVMKTVRRGQRKSTDVGVTSLAARRRSSHSSPEASATRSPRIRSYCEEDEEYPKVVARAGPGDAFSQQFQNNIRSSYTSGSSRMEADLSSNSVLSNSWTPFAFEMMNHNLKVIWPLFWPGTSSEKSNPMAMDWWDMYRSSPILFHASTHSAAAHLDSLRSSTSLTRTAEALEHKTAAIRLINEELSRLQKEGGIPSDDLMMAILSMTSEVDDELLVTNAVLSSRPRTFFKPPLMSAQWERQFSNIRSAKVHDVALYTLLKMRGGSIGNVQNICLAKSISHHELLAAALDLRKPHFAYFEAPDIIALSENPMLNILINPVDEQRGRALPSLLNHGITEKALRVMLDLQYVSVIIEAYTHGTLQNPNILALTSKRNSVHHALFSLPTLDEMEVLTVDQRAMYESFDFGDDEARVHAGRVRKDLHMGVIHGWVCG</sequence>
<dbReference type="EMBL" id="WNWQ01000328">
    <property type="protein sequence ID" value="KAE9970408.1"/>
    <property type="molecule type" value="Genomic_DNA"/>
</dbReference>
<evidence type="ECO:0000256" key="2">
    <source>
        <dbReference type="ARBA" id="ARBA00010596"/>
    </source>
</evidence>
<comment type="similarity">
    <text evidence="2">Belongs to the YIP1 family.</text>
</comment>
<reference evidence="8 9" key="1">
    <citation type="submission" date="2019-11" db="EMBL/GenBank/DDBJ databases">
        <title>Venturia inaequalis Genome Resource.</title>
        <authorList>
            <person name="Lichtner F.J."/>
        </authorList>
    </citation>
    <scope>NUCLEOTIDE SEQUENCE [LARGE SCALE GENOMIC DNA]</scope>
    <source>
        <strain evidence="8">Bline_iso_100314</strain>
    </source>
</reference>
<evidence type="ECO:0000256" key="6">
    <source>
        <dbReference type="SAM" id="MobiDB-lite"/>
    </source>
</evidence>
<dbReference type="PANTHER" id="PTHR21236">
    <property type="entry name" value="GOLGI MEMBRANE PROTEIN YIP1"/>
    <property type="match status" value="1"/>
</dbReference>
<feature type="transmembrane region" description="Helical" evidence="7">
    <location>
        <begin position="153"/>
        <end position="172"/>
    </location>
</feature>
<evidence type="ECO:0000256" key="1">
    <source>
        <dbReference type="ARBA" id="ARBA00004141"/>
    </source>
</evidence>
<dbReference type="GO" id="GO:0005802">
    <property type="term" value="C:trans-Golgi network"/>
    <property type="evidence" value="ECO:0007669"/>
    <property type="project" value="TreeGrafter"/>
</dbReference>
<evidence type="ECO:0000313" key="8">
    <source>
        <dbReference type="EMBL" id="KAE9970408.1"/>
    </source>
</evidence>
<keyword evidence="5 7" id="KW-0472">Membrane</keyword>
<feature type="transmembrane region" description="Helical" evidence="7">
    <location>
        <begin position="208"/>
        <end position="226"/>
    </location>
</feature>
<gene>
    <name evidence="8" type="ORF">BLS_004910</name>
</gene>
<keyword evidence="4 7" id="KW-1133">Transmembrane helix</keyword>
<proteinExistence type="inferred from homology"/>
<feature type="region of interest" description="Disordered" evidence="6">
    <location>
        <begin position="339"/>
        <end position="379"/>
    </location>
</feature>
<dbReference type="GO" id="GO:0016020">
    <property type="term" value="C:membrane"/>
    <property type="evidence" value="ECO:0007669"/>
    <property type="project" value="UniProtKB-SubCell"/>
</dbReference>
<accession>A0A8H3UJ05</accession>
<comment type="caution">
    <text evidence="8">The sequence shown here is derived from an EMBL/GenBank/DDBJ whole genome shotgun (WGS) entry which is preliminary data.</text>
</comment>
<dbReference type="GO" id="GO:0048280">
    <property type="term" value="P:vesicle fusion with Golgi apparatus"/>
    <property type="evidence" value="ECO:0007669"/>
    <property type="project" value="TreeGrafter"/>
</dbReference>
<evidence type="ECO:0000256" key="4">
    <source>
        <dbReference type="ARBA" id="ARBA00022989"/>
    </source>
</evidence>
<organism evidence="8 9">
    <name type="scientific">Venturia inaequalis</name>
    <name type="common">Apple scab fungus</name>
    <dbReference type="NCBI Taxonomy" id="5025"/>
    <lineage>
        <taxon>Eukaryota</taxon>
        <taxon>Fungi</taxon>
        <taxon>Dikarya</taxon>
        <taxon>Ascomycota</taxon>
        <taxon>Pezizomycotina</taxon>
        <taxon>Dothideomycetes</taxon>
        <taxon>Pleosporomycetidae</taxon>
        <taxon>Venturiales</taxon>
        <taxon>Venturiaceae</taxon>
        <taxon>Venturia</taxon>
    </lineage>
</organism>
<evidence type="ECO:0000256" key="7">
    <source>
        <dbReference type="SAM" id="Phobius"/>
    </source>
</evidence>
<name>A0A8H3UJ05_VENIN</name>
<dbReference type="Proteomes" id="UP000433883">
    <property type="component" value="Unassembled WGS sequence"/>
</dbReference>
<evidence type="ECO:0000256" key="3">
    <source>
        <dbReference type="ARBA" id="ARBA00022692"/>
    </source>
</evidence>
<feature type="compositionally biased region" description="Low complexity" evidence="6">
    <location>
        <begin position="364"/>
        <end position="374"/>
    </location>
</feature>
<evidence type="ECO:0000313" key="9">
    <source>
        <dbReference type="Proteomes" id="UP000433883"/>
    </source>
</evidence>
<dbReference type="InterPro" id="IPR045231">
    <property type="entry name" value="Yip1/4-like"/>
</dbReference>
<dbReference type="AlphaFoldDB" id="A0A8H3UJ05"/>
<comment type="subcellular location">
    <subcellularLocation>
        <location evidence="1">Membrane</location>
        <topology evidence="1">Multi-pass membrane protein</topology>
    </subcellularLocation>
</comment>
<dbReference type="GO" id="GO:0006888">
    <property type="term" value="P:endoplasmic reticulum to Golgi vesicle-mediated transport"/>
    <property type="evidence" value="ECO:0007669"/>
    <property type="project" value="InterPro"/>
</dbReference>